<proteinExistence type="predicted"/>
<keyword evidence="3" id="KW-1185">Reference proteome</keyword>
<protein>
    <recommendedName>
        <fullName evidence="4">FHA domain-containing protein</fullName>
    </recommendedName>
</protein>
<evidence type="ECO:0008006" key="4">
    <source>
        <dbReference type="Google" id="ProtNLM"/>
    </source>
</evidence>
<organism evidence="2 3">
    <name type="scientific">Diplodia seriata</name>
    <dbReference type="NCBI Taxonomy" id="420778"/>
    <lineage>
        <taxon>Eukaryota</taxon>
        <taxon>Fungi</taxon>
        <taxon>Dikarya</taxon>
        <taxon>Ascomycota</taxon>
        <taxon>Pezizomycotina</taxon>
        <taxon>Dothideomycetes</taxon>
        <taxon>Dothideomycetes incertae sedis</taxon>
        <taxon>Botryosphaeriales</taxon>
        <taxon>Botryosphaeriaceae</taxon>
        <taxon>Diplodia</taxon>
    </lineage>
</organism>
<sequence>MPAYSEALQALVQSRAGTTDNTMSYPVEQIVKLISREHRDGIPDETVEHIPFRQVTLKDNISYTFGQVRRNLARFAPAKSNLATHSPMVAQWQARISRGNDPTSIYIANVASPSSPSTTLINNTPLRPGRRREVFSGATITLGRRPVCRGKVSATAVTYPPRFQLLVEPVIVTPAGPRPYYVFCSEVAAEKVKAVEAVEAVVGEGAAEAEAEAEADEADDRDDEEEAGDGGDAERVWYPGLPLPAEDFDTADGDGCGGLS</sequence>
<reference evidence="2 3" key="1">
    <citation type="submission" date="2024-02" db="EMBL/GenBank/DDBJ databases">
        <title>De novo assembly and annotation of 12 fungi associated with fruit tree decline syndrome in Ontario, Canada.</title>
        <authorList>
            <person name="Sulman M."/>
            <person name="Ellouze W."/>
            <person name="Ilyukhin E."/>
        </authorList>
    </citation>
    <scope>NUCLEOTIDE SEQUENCE [LARGE SCALE GENOMIC DNA]</scope>
    <source>
        <strain evidence="2 3">FDS-637</strain>
    </source>
</reference>
<name>A0ABR3BY59_9PEZI</name>
<feature type="region of interest" description="Disordered" evidence="1">
    <location>
        <begin position="205"/>
        <end position="260"/>
    </location>
</feature>
<accession>A0ABR3BY59</accession>
<evidence type="ECO:0000313" key="2">
    <source>
        <dbReference type="EMBL" id="KAL0253337.1"/>
    </source>
</evidence>
<dbReference type="SUPFAM" id="SSF49879">
    <property type="entry name" value="SMAD/FHA domain"/>
    <property type="match status" value="1"/>
</dbReference>
<gene>
    <name evidence="2" type="ORF">SLS55_010312</name>
</gene>
<dbReference type="GeneID" id="92014397"/>
<evidence type="ECO:0000313" key="3">
    <source>
        <dbReference type="Proteomes" id="UP001430584"/>
    </source>
</evidence>
<dbReference type="EMBL" id="JAJVCZ030000012">
    <property type="protein sequence ID" value="KAL0253337.1"/>
    <property type="molecule type" value="Genomic_DNA"/>
</dbReference>
<feature type="compositionally biased region" description="Acidic residues" evidence="1">
    <location>
        <begin position="207"/>
        <end position="231"/>
    </location>
</feature>
<dbReference type="InterPro" id="IPR008984">
    <property type="entry name" value="SMAD_FHA_dom_sf"/>
</dbReference>
<evidence type="ECO:0000256" key="1">
    <source>
        <dbReference type="SAM" id="MobiDB-lite"/>
    </source>
</evidence>
<dbReference type="RefSeq" id="XP_066627981.1">
    <property type="nucleotide sequence ID" value="XM_066781698.1"/>
</dbReference>
<comment type="caution">
    <text evidence="2">The sequence shown here is derived from an EMBL/GenBank/DDBJ whole genome shotgun (WGS) entry which is preliminary data.</text>
</comment>
<dbReference type="Proteomes" id="UP001430584">
    <property type="component" value="Unassembled WGS sequence"/>
</dbReference>